<feature type="transmembrane region" description="Helical" evidence="1">
    <location>
        <begin position="196"/>
        <end position="222"/>
    </location>
</feature>
<dbReference type="Pfam" id="PF10318">
    <property type="entry name" value="7TM_GPCR_Srh"/>
    <property type="match status" value="1"/>
</dbReference>
<accession>E3LI22</accession>
<organism evidence="3">
    <name type="scientific">Caenorhabditis remanei</name>
    <name type="common">Caenorhabditis vulgaris</name>
    <dbReference type="NCBI Taxonomy" id="31234"/>
    <lineage>
        <taxon>Eukaryota</taxon>
        <taxon>Metazoa</taxon>
        <taxon>Ecdysozoa</taxon>
        <taxon>Nematoda</taxon>
        <taxon>Chromadorea</taxon>
        <taxon>Rhabditida</taxon>
        <taxon>Rhabditina</taxon>
        <taxon>Rhabditomorpha</taxon>
        <taxon>Rhabditoidea</taxon>
        <taxon>Rhabditidae</taxon>
        <taxon>Peloderinae</taxon>
        <taxon>Caenorhabditis</taxon>
    </lineage>
</organism>
<dbReference type="InterPro" id="IPR019422">
    <property type="entry name" value="7TM_GPCR_serpentine_rcpt_Srh"/>
</dbReference>
<sequence>MNLSCEPNVGLFESLDFYSFCLHLTTLISTPIHIFGMYCLLWKTPIQMSSVKWYLVTMHVWIMYFDYTWGLLVVPFFLFPAVAMYPLGVLSYIGIPAVLQVILFILAMTYINISTTSIFENRFYTLCMFSWKHNWTVCRRPWLAFNYIIVTIAMIPLGLSVPDQISSRKRVFETLPCQPRYIYEAPVFVLANDYTIHIVFVLAFVFFITIQIFIFLVFLVWNTVQQVKSKTMSSKTFEMQKKFFLTFVIQMEVPLFLFLTPLIYVLISATRNYYNQSATNIAVITASTNGIVSTLVMVFIHRSYREVVFALFRRSRIAEVSQIRVATPRSAITIVTT</sequence>
<feature type="transmembrane region" description="Helical" evidence="1">
    <location>
        <begin position="53"/>
        <end position="78"/>
    </location>
</feature>
<feature type="transmembrane region" description="Helical" evidence="1">
    <location>
        <begin position="142"/>
        <end position="161"/>
    </location>
</feature>
<dbReference type="CTD" id="9820768"/>
<keyword evidence="1" id="KW-0472">Membrane</keyword>
<keyword evidence="1" id="KW-1133">Transmembrane helix</keyword>
<dbReference type="InParanoid" id="E3LI22"/>
<dbReference type="KEGG" id="crq:GCK72_020223"/>
<dbReference type="AlphaFoldDB" id="E3LI22"/>
<evidence type="ECO:0000313" key="3">
    <source>
        <dbReference type="Proteomes" id="UP000008281"/>
    </source>
</evidence>
<dbReference type="InterPro" id="IPR053220">
    <property type="entry name" value="Nematode_rcpt-like_serp_H"/>
</dbReference>
<evidence type="ECO:0000256" key="1">
    <source>
        <dbReference type="SAM" id="Phobius"/>
    </source>
</evidence>
<keyword evidence="3" id="KW-1185">Reference proteome</keyword>
<dbReference type="FunCoup" id="E3LI22">
    <property type="interactions" value="4"/>
</dbReference>
<dbReference type="PANTHER" id="PTHR22941">
    <property type="entry name" value="SERPENTINE RECEPTOR"/>
    <property type="match status" value="1"/>
</dbReference>
<keyword evidence="1" id="KW-0812">Transmembrane</keyword>
<feature type="transmembrane region" description="Helical" evidence="1">
    <location>
        <begin position="17"/>
        <end position="41"/>
    </location>
</feature>
<name>E3LI22_CAERE</name>
<dbReference type="Proteomes" id="UP000008281">
    <property type="component" value="Unassembled WGS sequence"/>
</dbReference>
<dbReference type="HOGENOM" id="CLU_042960_2_2_1"/>
<dbReference type="EMBL" id="DS268409">
    <property type="protein sequence ID" value="EFO95622.1"/>
    <property type="molecule type" value="Genomic_DNA"/>
</dbReference>
<dbReference type="RefSeq" id="XP_003116726.2">
    <property type="nucleotide sequence ID" value="XM_003116678.2"/>
</dbReference>
<feature type="transmembrane region" description="Helical" evidence="1">
    <location>
        <begin position="279"/>
        <end position="300"/>
    </location>
</feature>
<dbReference type="GeneID" id="9820768"/>
<feature type="transmembrane region" description="Helical" evidence="1">
    <location>
        <begin position="243"/>
        <end position="267"/>
    </location>
</feature>
<proteinExistence type="predicted"/>
<dbReference type="PANTHER" id="PTHR22941:SF2">
    <property type="entry name" value="SERPENTINE RECEPTOR, CLASS H-RELATED"/>
    <property type="match status" value="1"/>
</dbReference>
<feature type="transmembrane region" description="Helical" evidence="1">
    <location>
        <begin position="90"/>
        <end position="113"/>
    </location>
</feature>
<gene>
    <name evidence="2" type="primary">Cre-srh-277</name>
    <name evidence="2" type="ORF">CRE_08885</name>
</gene>
<evidence type="ECO:0000313" key="2">
    <source>
        <dbReference type="EMBL" id="EFO95622.1"/>
    </source>
</evidence>
<reference evidence="2" key="1">
    <citation type="submission" date="2007-07" db="EMBL/GenBank/DDBJ databases">
        <title>PCAP assembly of the Caenorhabditis remanei genome.</title>
        <authorList>
            <consortium name="The Caenorhabditis remanei Sequencing Consortium"/>
            <person name="Wilson R.K."/>
        </authorList>
    </citation>
    <scope>NUCLEOTIDE SEQUENCE [LARGE SCALE GENOMIC DNA]</scope>
    <source>
        <strain evidence="2">PB4641</strain>
    </source>
</reference>
<dbReference type="OMA" id="ANDYTIH"/>
<protein>
    <submittedName>
        <fullName evidence="2">CRE-SRH-277 protein</fullName>
    </submittedName>
</protein>